<dbReference type="AlphaFoldDB" id="A0A3T1D040"/>
<evidence type="ECO:0000313" key="1">
    <source>
        <dbReference type="EMBL" id="BBI31379.1"/>
    </source>
</evidence>
<protein>
    <submittedName>
        <fullName evidence="1">Uncharacterized protein</fullName>
    </submittedName>
</protein>
<name>A0A3T1D040_9BACL</name>
<accession>A0A3T1D040</accession>
<dbReference type="EMBL" id="AP019400">
    <property type="protein sequence ID" value="BBI31379.1"/>
    <property type="molecule type" value="Genomic_DNA"/>
</dbReference>
<reference evidence="1 2" key="1">
    <citation type="submission" date="2019-01" db="EMBL/GenBank/DDBJ databases">
        <title>Complete genome sequence of Cohnella hallensis HS21 isolated from Korean fir (Abies koreana) rhizospheric soil.</title>
        <authorList>
            <person name="Jiang L."/>
            <person name="Kang S.W."/>
            <person name="Kim S."/>
            <person name="Jung J."/>
            <person name="Kim C.Y."/>
            <person name="Kim D.H."/>
            <person name="Kim S.W."/>
            <person name="Lee J."/>
        </authorList>
    </citation>
    <scope>NUCLEOTIDE SEQUENCE [LARGE SCALE GENOMIC DNA]</scope>
    <source>
        <strain evidence="1 2">HS21</strain>
    </source>
</reference>
<gene>
    <name evidence="1" type="ORF">KCTCHS21_07780</name>
</gene>
<evidence type="ECO:0000313" key="2">
    <source>
        <dbReference type="Proteomes" id="UP000289856"/>
    </source>
</evidence>
<dbReference type="RefSeq" id="WP_269472742.1">
    <property type="nucleotide sequence ID" value="NZ_AP019400.1"/>
</dbReference>
<organism evidence="1 2">
    <name type="scientific">Cohnella abietis</name>
    <dbReference type="NCBI Taxonomy" id="2507935"/>
    <lineage>
        <taxon>Bacteria</taxon>
        <taxon>Bacillati</taxon>
        <taxon>Bacillota</taxon>
        <taxon>Bacilli</taxon>
        <taxon>Bacillales</taxon>
        <taxon>Paenibacillaceae</taxon>
        <taxon>Cohnella</taxon>
    </lineage>
</organism>
<keyword evidence="2" id="KW-1185">Reference proteome</keyword>
<dbReference type="Proteomes" id="UP000289856">
    <property type="component" value="Chromosome"/>
</dbReference>
<dbReference type="KEGG" id="cohn:KCTCHS21_07780"/>
<sequence>MSTKGRNNRKRTTPWEQMLENFEQRVFGEARLELDVRYFRATGV</sequence>
<proteinExistence type="predicted"/>